<sequence>MKKLLFVFLFSVVALPVFAADFVSPINFTPTDESKRAVIEYIRQNVKQEYSKIGMDSESTLRMMEKENLVAFKKLVTANDTELLARVIDQYCRIGMCNYVTLQMMYEQEVKAKGESLKW</sequence>
<evidence type="ECO:0000313" key="2">
    <source>
        <dbReference type="EMBL" id="OBQ56801.1"/>
    </source>
</evidence>
<dbReference type="AlphaFoldDB" id="A0A1B7XMR9"/>
<dbReference type="OrthoDB" id="5878398at2"/>
<evidence type="ECO:0000313" key="3">
    <source>
        <dbReference type="Proteomes" id="UP000091979"/>
    </source>
</evidence>
<gene>
    <name evidence="2" type="ORF">SP90_01625</name>
</gene>
<organism evidence="2 3">
    <name type="scientific">Halodesulfovibrio spirochaetisodalis</name>
    <dbReference type="NCBI Taxonomy" id="1560234"/>
    <lineage>
        <taxon>Bacteria</taxon>
        <taxon>Pseudomonadati</taxon>
        <taxon>Thermodesulfobacteriota</taxon>
        <taxon>Desulfovibrionia</taxon>
        <taxon>Desulfovibrionales</taxon>
        <taxon>Desulfovibrionaceae</taxon>
        <taxon>Halodesulfovibrio</taxon>
    </lineage>
</organism>
<name>A0A1B7XMR9_9BACT</name>
<dbReference type="STRING" id="1560234.SP90_01625"/>
<proteinExistence type="predicted"/>
<feature type="chain" id="PRO_5008600851" evidence="1">
    <location>
        <begin position="20"/>
        <end position="119"/>
    </location>
</feature>
<dbReference type="EMBL" id="JXMS01000002">
    <property type="protein sequence ID" value="OBQ56801.1"/>
    <property type="molecule type" value="Genomic_DNA"/>
</dbReference>
<accession>A0A1B7XMR9</accession>
<dbReference type="PATRIC" id="fig|1560234.3.peg.1198"/>
<evidence type="ECO:0000256" key="1">
    <source>
        <dbReference type="SAM" id="SignalP"/>
    </source>
</evidence>
<reference evidence="2 3" key="1">
    <citation type="submission" date="2015-01" db="EMBL/GenBank/DDBJ databases">
        <title>Desulfovibrio sp. JC271 draft genome sequence.</title>
        <authorList>
            <person name="Shivani Y."/>
            <person name="Subhash Y."/>
            <person name="Sasikala C."/>
            <person name="Ramana C.V."/>
        </authorList>
    </citation>
    <scope>NUCLEOTIDE SEQUENCE [LARGE SCALE GENOMIC DNA]</scope>
    <source>
        <strain evidence="2 3">JC271</strain>
    </source>
</reference>
<comment type="caution">
    <text evidence="2">The sequence shown here is derived from an EMBL/GenBank/DDBJ whole genome shotgun (WGS) entry which is preliminary data.</text>
</comment>
<feature type="signal peptide" evidence="1">
    <location>
        <begin position="1"/>
        <end position="19"/>
    </location>
</feature>
<dbReference type="RefSeq" id="WP_066851881.1">
    <property type="nucleotide sequence ID" value="NZ_JXMS01000002.1"/>
</dbReference>
<keyword evidence="1" id="KW-0732">Signal</keyword>
<protein>
    <submittedName>
        <fullName evidence="2">Uncharacterized protein</fullName>
    </submittedName>
</protein>
<keyword evidence="3" id="KW-1185">Reference proteome</keyword>
<dbReference type="Proteomes" id="UP000091979">
    <property type="component" value="Unassembled WGS sequence"/>
</dbReference>